<dbReference type="SUPFAM" id="SSF53448">
    <property type="entry name" value="Nucleotide-diphospho-sugar transferases"/>
    <property type="match status" value="1"/>
</dbReference>
<sequence>MAESAKRNDAHHVTAILVVHDGATWLPEVVASLASQTRAVDSTIAIDTGSVDSSTKLLRNSRFPFVSISRESGFGDAVNSALENLPDLEGEDEWLWFIHDDCAPANTALAELLRAIEDRPHVAIVGPKLRGWYDRTHLLEAGVSIAGNGARWTGLELREYDQGQRDGIRDVLSVSTAGMLVRREVFEELGGFDSNLSLFRDDVDLGWRARVAGHSVIVATDSVAYHAEASASERRDVDVSHAFLHRPLLLDRRNASYVLLVNSSFWILPWLSLRLLISAATRSIGYLIAKLPGYAADEILAVGLLLIHPGLLLNARKVRRSQRMLSSRVVANFIPPRWMQFRLSINRTVETLRERFFPTPAPQESILDPLSDDEDLLVPAPSRNWKLLVIRPEILGIVFLFVLTALWSRHRYGSISGGALSTTPSGAMDLWRSYADSWHGVGMGSSFATPTWIAILALASTLTFGNVPLLMGILFWISPIFLMWSMYVLARTFTSRRWLAVGASVCYALSPVAIAAINQGRLGTLITLICGPIIVKALPRLNAIQSQSWKFIFGLSLLLGAVTAFSLPFYLAIASIFLSAGVKDYFHYRSHREDFPFQERISRWLLLLATPFALCLPWSLEALTHPSRFLCEPGLSLPGGLANAVFLGNPGGVGSLPSWCVGPATFIILISLFSSTRARVYAQWGFGFIIFATLISTISISSHGGAVSTRVWAGTWLTISTMCAVISGVIILDGLRERLANSNIHYRHILAGLGVASVLVYSVTATIWIVTSGANSPLQVNNISVLPPFLGISPTTKTLVIRNSNSGPSAELSFFLAREKDALLGDPDVAPTSTPAVDQAIRDLIDGSGLTSSKILSAHGIKYLFMKNPVDQQLVRSVDGIGGFVRNSSTDAGIVWKIIGPGGRLVFTDQKGVSTPLSVGSINGRILTRSSGTLTLAENYDSSWQIIQNGAKLVRTKNEYGLPQFLAPTPGEFFLIHDGTVRRGWLSLQIIVLLSTLVMILPAGRRKREISVEELT</sequence>
<feature type="transmembrane region" description="Helical" evidence="1">
    <location>
        <begin position="551"/>
        <end position="580"/>
    </location>
</feature>
<dbReference type="EMBL" id="CAFBPP010000004">
    <property type="protein sequence ID" value="CAB5010685.1"/>
    <property type="molecule type" value="Genomic_DNA"/>
</dbReference>
<feature type="transmembrane region" description="Helical" evidence="1">
    <location>
        <begin position="984"/>
        <end position="1001"/>
    </location>
</feature>
<dbReference type="Pfam" id="PF13641">
    <property type="entry name" value="Glyco_tranf_2_3"/>
    <property type="match status" value="1"/>
</dbReference>
<feature type="transmembrane region" description="Helical" evidence="1">
    <location>
        <begin position="713"/>
        <end position="735"/>
    </location>
</feature>
<feature type="transmembrane region" description="Helical" evidence="1">
    <location>
        <begin position="747"/>
        <end position="770"/>
    </location>
</feature>
<dbReference type="PANTHER" id="PTHR43685">
    <property type="entry name" value="GLYCOSYLTRANSFERASE"/>
    <property type="match status" value="1"/>
</dbReference>
<protein>
    <submittedName>
        <fullName evidence="2">Unannotated protein</fullName>
    </submittedName>
</protein>
<evidence type="ECO:0000256" key="1">
    <source>
        <dbReference type="SAM" id="Phobius"/>
    </source>
</evidence>
<accession>A0A6J6WHV7</accession>
<feature type="transmembrane region" description="Helical" evidence="1">
    <location>
        <begin position="388"/>
        <end position="407"/>
    </location>
</feature>
<organism evidence="2">
    <name type="scientific">freshwater metagenome</name>
    <dbReference type="NCBI Taxonomy" id="449393"/>
    <lineage>
        <taxon>unclassified sequences</taxon>
        <taxon>metagenomes</taxon>
        <taxon>ecological metagenomes</taxon>
    </lineage>
</organism>
<dbReference type="InterPro" id="IPR029044">
    <property type="entry name" value="Nucleotide-diphossugar_trans"/>
</dbReference>
<name>A0A6J6WHV7_9ZZZZ</name>
<keyword evidence="1" id="KW-0812">Transmembrane</keyword>
<reference evidence="2" key="1">
    <citation type="submission" date="2020-05" db="EMBL/GenBank/DDBJ databases">
        <authorList>
            <person name="Chiriac C."/>
            <person name="Salcher M."/>
            <person name="Ghai R."/>
            <person name="Kavagutti S V."/>
        </authorList>
    </citation>
    <scope>NUCLEOTIDE SEQUENCE</scope>
</reference>
<feature type="transmembrane region" description="Helical" evidence="1">
    <location>
        <begin position="293"/>
        <end position="315"/>
    </location>
</feature>
<dbReference type="AlphaFoldDB" id="A0A6J6WHV7"/>
<dbReference type="Gene3D" id="3.90.550.10">
    <property type="entry name" value="Spore Coat Polysaccharide Biosynthesis Protein SpsA, Chain A"/>
    <property type="match status" value="1"/>
</dbReference>
<keyword evidence="1" id="KW-1133">Transmembrane helix</keyword>
<proteinExistence type="predicted"/>
<feature type="transmembrane region" description="Helical" evidence="1">
    <location>
        <begin position="680"/>
        <end position="701"/>
    </location>
</feature>
<evidence type="ECO:0000313" key="3">
    <source>
        <dbReference type="EMBL" id="CAB4975022.1"/>
    </source>
</evidence>
<dbReference type="EMBL" id="CAFBOP010000001">
    <property type="protein sequence ID" value="CAB4975022.1"/>
    <property type="molecule type" value="Genomic_DNA"/>
</dbReference>
<dbReference type="PANTHER" id="PTHR43685:SF3">
    <property type="entry name" value="SLR2126 PROTEIN"/>
    <property type="match status" value="1"/>
</dbReference>
<evidence type="ECO:0000313" key="4">
    <source>
        <dbReference type="EMBL" id="CAB5010685.1"/>
    </source>
</evidence>
<dbReference type="InterPro" id="IPR050834">
    <property type="entry name" value="Glycosyltransf_2"/>
</dbReference>
<feature type="transmembrane region" description="Helical" evidence="1">
    <location>
        <begin position="452"/>
        <end position="477"/>
    </location>
</feature>
<gene>
    <name evidence="2" type="ORF">UFOPK2967_00459</name>
    <name evidence="3" type="ORF">UFOPK3984_00031</name>
    <name evidence="4" type="ORF">UFOPK4114_00236</name>
</gene>
<keyword evidence="1" id="KW-0472">Membrane</keyword>
<feature type="transmembrane region" description="Helical" evidence="1">
    <location>
        <begin position="498"/>
        <end position="517"/>
    </location>
</feature>
<feature type="transmembrane region" description="Helical" evidence="1">
    <location>
        <begin position="656"/>
        <end position="673"/>
    </location>
</feature>
<feature type="transmembrane region" description="Helical" evidence="1">
    <location>
        <begin position="255"/>
        <end position="273"/>
    </location>
</feature>
<feature type="transmembrane region" description="Helical" evidence="1">
    <location>
        <begin position="601"/>
        <end position="620"/>
    </location>
</feature>
<dbReference type="EMBL" id="CAFAAC010000018">
    <property type="protein sequence ID" value="CAB4783469.1"/>
    <property type="molecule type" value="Genomic_DNA"/>
</dbReference>
<evidence type="ECO:0000313" key="2">
    <source>
        <dbReference type="EMBL" id="CAB4783469.1"/>
    </source>
</evidence>